<evidence type="ECO:0000256" key="4">
    <source>
        <dbReference type="ARBA" id="ARBA00004123"/>
    </source>
</evidence>
<dbReference type="OrthoDB" id="407609at2759"/>
<feature type="compositionally biased region" description="Polar residues" evidence="13">
    <location>
        <begin position="326"/>
        <end position="340"/>
    </location>
</feature>
<name>A0A9W8AW62_9FUNG</name>
<keyword evidence="10" id="KW-0408">Iron</keyword>
<keyword evidence="8" id="KW-0378">Hydrolase</keyword>
<keyword evidence="16" id="KW-1185">Reference proteome</keyword>
<evidence type="ECO:0000313" key="16">
    <source>
        <dbReference type="Proteomes" id="UP001150925"/>
    </source>
</evidence>
<dbReference type="FunFam" id="3.60.21.10:FF:000035">
    <property type="entry name" value="Lariat debranching enzyme"/>
    <property type="match status" value="1"/>
</dbReference>
<comment type="caution">
    <text evidence="15">The sequence shown here is derived from an EMBL/GenBank/DDBJ whole genome shotgun (WGS) entry which is preliminary data.</text>
</comment>
<dbReference type="Gene3D" id="3.60.21.10">
    <property type="match status" value="1"/>
</dbReference>
<evidence type="ECO:0000256" key="5">
    <source>
        <dbReference type="ARBA" id="ARBA00006045"/>
    </source>
</evidence>
<proteinExistence type="inferred from homology"/>
<evidence type="ECO:0000256" key="2">
    <source>
        <dbReference type="ARBA" id="ARBA00001947"/>
    </source>
</evidence>
<dbReference type="EMBL" id="JANBPY010000434">
    <property type="protein sequence ID" value="KAJ1966877.1"/>
    <property type="molecule type" value="Genomic_DNA"/>
</dbReference>
<evidence type="ECO:0000256" key="11">
    <source>
        <dbReference type="ARBA" id="ARBA00023211"/>
    </source>
</evidence>
<comment type="cofactor">
    <cofactor evidence="2">
        <name>Zn(2+)</name>
        <dbReference type="ChEBI" id="CHEBI:29105"/>
    </cofactor>
</comment>
<dbReference type="InterPro" id="IPR004843">
    <property type="entry name" value="Calcineurin-like_PHP"/>
</dbReference>
<dbReference type="GO" id="GO:0000398">
    <property type="term" value="P:mRNA splicing, via spliceosome"/>
    <property type="evidence" value="ECO:0007669"/>
    <property type="project" value="TreeGrafter"/>
</dbReference>
<dbReference type="InterPro" id="IPR029052">
    <property type="entry name" value="Metallo-depent_PP-like"/>
</dbReference>
<evidence type="ECO:0000256" key="3">
    <source>
        <dbReference type="ARBA" id="ARBA00001954"/>
    </source>
</evidence>
<dbReference type="SUPFAM" id="SSF56300">
    <property type="entry name" value="Metallo-dependent phosphatases"/>
    <property type="match status" value="1"/>
</dbReference>
<dbReference type="InterPro" id="IPR007708">
    <property type="entry name" value="DBR1_C"/>
</dbReference>
<evidence type="ECO:0000256" key="13">
    <source>
        <dbReference type="SAM" id="MobiDB-lite"/>
    </source>
</evidence>
<comment type="cofactor">
    <cofactor evidence="1">
        <name>Mn(2+)</name>
        <dbReference type="ChEBI" id="CHEBI:29035"/>
    </cofactor>
</comment>
<protein>
    <submittedName>
        <fullName evidence="15">Lariat debranching enzyme</fullName>
    </submittedName>
</protein>
<keyword evidence="9" id="KW-0862">Zinc</keyword>
<organism evidence="15 16">
    <name type="scientific">Dispira parvispora</name>
    <dbReference type="NCBI Taxonomy" id="1520584"/>
    <lineage>
        <taxon>Eukaryota</taxon>
        <taxon>Fungi</taxon>
        <taxon>Fungi incertae sedis</taxon>
        <taxon>Zoopagomycota</taxon>
        <taxon>Kickxellomycotina</taxon>
        <taxon>Dimargaritomycetes</taxon>
        <taxon>Dimargaritales</taxon>
        <taxon>Dimargaritaceae</taxon>
        <taxon>Dispira</taxon>
    </lineage>
</organism>
<evidence type="ECO:0000256" key="6">
    <source>
        <dbReference type="ARBA" id="ARBA00022664"/>
    </source>
</evidence>
<evidence type="ECO:0000256" key="8">
    <source>
        <dbReference type="ARBA" id="ARBA00022801"/>
    </source>
</evidence>
<evidence type="ECO:0000256" key="7">
    <source>
        <dbReference type="ARBA" id="ARBA00022723"/>
    </source>
</evidence>
<evidence type="ECO:0000259" key="14">
    <source>
        <dbReference type="SMART" id="SM01124"/>
    </source>
</evidence>
<dbReference type="GO" id="GO:0008419">
    <property type="term" value="F:RNA lariat debranching enzyme activity"/>
    <property type="evidence" value="ECO:0007669"/>
    <property type="project" value="TreeGrafter"/>
</dbReference>
<dbReference type="Proteomes" id="UP001150925">
    <property type="component" value="Unassembled WGS sequence"/>
</dbReference>
<dbReference type="AlphaFoldDB" id="A0A9W8AW62"/>
<dbReference type="Pfam" id="PF05011">
    <property type="entry name" value="DBR1"/>
    <property type="match status" value="1"/>
</dbReference>
<keyword evidence="11" id="KW-0464">Manganese</keyword>
<keyword evidence="7" id="KW-0479">Metal-binding</keyword>
<keyword evidence="12" id="KW-0539">Nucleus</keyword>
<evidence type="ECO:0000256" key="1">
    <source>
        <dbReference type="ARBA" id="ARBA00001936"/>
    </source>
</evidence>
<evidence type="ECO:0000256" key="9">
    <source>
        <dbReference type="ARBA" id="ARBA00022833"/>
    </source>
</evidence>
<feature type="domain" description="Lariat debranching enzyme C-terminal" evidence="14">
    <location>
        <begin position="348"/>
        <end position="524"/>
    </location>
</feature>
<keyword evidence="6" id="KW-0507">mRNA processing</keyword>
<evidence type="ECO:0000313" key="15">
    <source>
        <dbReference type="EMBL" id="KAJ1966877.1"/>
    </source>
</evidence>
<dbReference type="SMART" id="SM01124">
    <property type="entry name" value="DBR1"/>
    <property type="match status" value="1"/>
</dbReference>
<dbReference type="PANTHER" id="PTHR12849">
    <property type="entry name" value="RNA LARIAT DEBRANCHING ENZYME"/>
    <property type="match status" value="1"/>
</dbReference>
<sequence>MLVAIEGCGHGELEDIYAAVARRSKSLDRDIDLVIICGDFQAVRNTCDLQSLACPPKYRKFDTFHEYYSGKRRAPYPTIFIGGNHEASNYLTELYMGGWVCPNIYYLGNAGVIRFNGLRIGGLSGIYNARDYTKGHFERPPYDRSTLRSVYHTRFYDVLKLMQIQQPLDVFITHDWPQGIERFGNTANLLKRKPYFREEVKRNDLGSSVNWMLLQHLQPNHWFSAHLHVKFTATVHHPPDLPRSQVLRGQLSDTTVVGPTESGESAIEPGISHSEQTNVSPPEVNDDTENQSRVKRPRVDTSSPEPKAPGEIAPESNTSPPVPGSSLPTEQASPSPSTNAREWPQLASPTHYTGVTRFLALDKCLPRREFLEIVEFTDSPSLVQRREAHSTQSDKNTFEPLFEYDPEWLAITRALQSYLPVGVKDDQRYPLPEELKRQVDTEMAWVHNTFFEDNSDPFPLRIPNNFTMTAPLDDSQTYTKQARARVNATPIPPEYFQQPPGPPYLYNNPQTETLCARLQIPNMIQALQPLLNIPKEL</sequence>
<evidence type="ECO:0000256" key="10">
    <source>
        <dbReference type="ARBA" id="ARBA00023004"/>
    </source>
</evidence>
<comment type="similarity">
    <text evidence="5">Belongs to the lariat debranching enzyme family.</text>
</comment>
<dbReference type="InterPro" id="IPR041816">
    <property type="entry name" value="Dbr1_N"/>
</dbReference>
<dbReference type="GO" id="GO:0005634">
    <property type="term" value="C:nucleus"/>
    <property type="evidence" value="ECO:0007669"/>
    <property type="project" value="UniProtKB-SubCell"/>
</dbReference>
<gene>
    <name evidence="15" type="primary">DBR1</name>
    <name evidence="15" type="ORF">IWQ62_002196</name>
</gene>
<dbReference type="CDD" id="cd00844">
    <property type="entry name" value="MPP_Dbr1_N"/>
    <property type="match status" value="1"/>
</dbReference>
<reference evidence="15" key="1">
    <citation type="submission" date="2022-07" db="EMBL/GenBank/DDBJ databases">
        <title>Phylogenomic reconstructions and comparative analyses of Kickxellomycotina fungi.</title>
        <authorList>
            <person name="Reynolds N.K."/>
            <person name="Stajich J.E."/>
            <person name="Barry K."/>
            <person name="Grigoriev I.V."/>
            <person name="Crous P."/>
            <person name="Smith M.E."/>
        </authorList>
    </citation>
    <scope>NUCLEOTIDE SEQUENCE</scope>
    <source>
        <strain evidence="15">RSA 1196</strain>
    </source>
</reference>
<evidence type="ECO:0000256" key="12">
    <source>
        <dbReference type="ARBA" id="ARBA00023242"/>
    </source>
</evidence>
<comment type="subcellular location">
    <subcellularLocation>
        <location evidence="4">Nucleus</location>
    </subcellularLocation>
</comment>
<comment type="cofactor">
    <cofactor evidence="3">
        <name>Fe(2+)</name>
        <dbReference type="ChEBI" id="CHEBI:29033"/>
    </cofactor>
</comment>
<dbReference type="PANTHER" id="PTHR12849:SF0">
    <property type="entry name" value="LARIAT DEBRANCHING ENZYME"/>
    <property type="match status" value="1"/>
</dbReference>
<dbReference type="GO" id="GO:0046872">
    <property type="term" value="F:metal ion binding"/>
    <property type="evidence" value="ECO:0007669"/>
    <property type="project" value="UniProtKB-KW"/>
</dbReference>
<dbReference type="Pfam" id="PF00149">
    <property type="entry name" value="Metallophos"/>
    <property type="match status" value="1"/>
</dbReference>
<accession>A0A9W8AW62</accession>
<feature type="region of interest" description="Disordered" evidence="13">
    <location>
        <begin position="255"/>
        <end position="347"/>
    </location>
</feature>